<dbReference type="KEGG" id="vg:26634607"/>
<organism evidence="1 2">
    <name type="scientific">Ralstonia phage RSF1</name>
    <dbReference type="NCBI Taxonomy" id="1689679"/>
    <lineage>
        <taxon>Viruses</taxon>
        <taxon>Duplodnaviria</taxon>
        <taxon>Heunggongvirae</taxon>
        <taxon>Uroviricota</taxon>
        <taxon>Caudoviricetes</taxon>
        <taxon>Chimalliviridae</taxon>
        <taxon>Chiangmaivirus</taxon>
        <taxon>Chiangmaivirus RSF1</taxon>
    </lineage>
</organism>
<reference evidence="1 2" key="1">
    <citation type="submission" date="2015-07" db="EMBL/GenBank/DDBJ databases">
        <title>Two Asian jumbo phage RSL2 and RSF1 infecting the phytopathogen Ralstonia solanacearum share common features related to the phi-KZ-like phages.</title>
        <authorList>
            <person name="Kawasaki T."/>
            <person name="Fujie M."/>
            <person name="Chatchawankanphanich O."/>
            <person name="Ogata H."/>
            <person name="Yamada T."/>
        </authorList>
    </citation>
    <scope>NUCLEOTIDE SEQUENCE [LARGE SCALE GENOMIC DNA]</scope>
    <source>
        <strain evidence="1 2">RSF1</strain>
    </source>
</reference>
<sequence>MAAFKADKEANEAYYNQLWIDNETLRAYMDNQHVVYNPGLRESLNKPPANKELIVLIRADDLHEMAQRQWRDGYDMAAVETGKTMQMRYGIDNQVEEEGVARIRASFADKRFDNDFARLVNAVTSIGLNYGQTQQLRDRMSRQITDFRMYLSKKQRGEKAEFPKM</sequence>
<evidence type="ECO:0000313" key="2">
    <source>
        <dbReference type="Proteomes" id="UP000202583"/>
    </source>
</evidence>
<dbReference type="OrthoDB" id="32121at10239"/>
<dbReference type="GeneID" id="26634607"/>
<dbReference type="RefSeq" id="YP_009207950.1">
    <property type="nucleotide sequence ID" value="NC_028899.1"/>
</dbReference>
<proteinExistence type="predicted"/>
<keyword evidence="2" id="KW-1185">Reference proteome</keyword>
<accession>A0A0K2QQW1</accession>
<evidence type="ECO:0000313" key="1">
    <source>
        <dbReference type="EMBL" id="BAS04938.1"/>
    </source>
</evidence>
<protein>
    <submittedName>
        <fullName evidence="1">Uncharacterized protein</fullName>
    </submittedName>
</protein>
<dbReference type="EMBL" id="AP014927">
    <property type="protein sequence ID" value="BAS04938.1"/>
    <property type="molecule type" value="Genomic_DNA"/>
</dbReference>
<name>A0A0K2QQW1_9CAUD</name>
<dbReference type="Proteomes" id="UP000202583">
    <property type="component" value="Segment"/>
</dbReference>